<proteinExistence type="predicted"/>
<keyword evidence="3" id="KW-1185">Reference proteome</keyword>
<dbReference type="PANTHER" id="PTHR37096">
    <property type="entry name" value="YALI0E33429P"/>
    <property type="match status" value="1"/>
</dbReference>
<dbReference type="OrthoDB" id="2150628at2759"/>
<dbReference type="RefSeq" id="XP_018268671.1">
    <property type="nucleotide sequence ID" value="XM_018417983.1"/>
</dbReference>
<dbReference type="Gene3D" id="3.40.50.300">
    <property type="entry name" value="P-loop containing nucleotide triphosphate hydrolases"/>
    <property type="match status" value="1"/>
</dbReference>
<evidence type="ECO:0008006" key="4">
    <source>
        <dbReference type="Google" id="ProtNLM"/>
    </source>
</evidence>
<evidence type="ECO:0000256" key="1">
    <source>
        <dbReference type="SAM" id="MobiDB-lite"/>
    </source>
</evidence>
<name>A0A0P9ETU2_RHOGW</name>
<protein>
    <recommendedName>
        <fullName evidence="4">ATPase domain-containing protein</fullName>
    </recommendedName>
</protein>
<evidence type="ECO:0000313" key="2">
    <source>
        <dbReference type="EMBL" id="KPV72622.1"/>
    </source>
</evidence>
<dbReference type="InterPro" id="IPR051667">
    <property type="entry name" value="Archaeal_ATPase_domain"/>
</dbReference>
<dbReference type="GeneID" id="28978431"/>
<dbReference type="OMA" id="DLRWTEP"/>
<dbReference type="STRING" id="578459.A0A0P9ETU2"/>
<gene>
    <name evidence="2" type="ORF">RHOBADRAFT_55719</name>
</gene>
<evidence type="ECO:0000313" key="3">
    <source>
        <dbReference type="Proteomes" id="UP000053890"/>
    </source>
</evidence>
<feature type="compositionally biased region" description="Basic and acidic residues" evidence="1">
    <location>
        <begin position="252"/>
        <end position="276"/>
    </location>
</feature>
<dbReference type="Proteomes" id="UP000053890">
    <property type="component" value="Unassembled WGS sequence"/>
</dbReference>
<dbReference type="InterPro" id="IPR027417">
    <property type="entry name" value="P-loop_NTPase"/>
</dbReference>
<feature type="compositionally biased region" description="Basic and acidic residues" evidence="1">
    <location>
        <begin position="321"/>
        <end position="337"/>
    </location>
</feature>
<feature type="compositionally biased region" description="Low complexity" evidence="1">
    <location>
        <begin position="277"/>
        <end position="291"/>
    </location>
</feature>
<dbReference type="PANTHER" id="PTHR37096:SF1">
    <property type="entry name" value="AAA+ ATPASE DOMAIN-CONTAINING PROTEIN"/>
    <property type="match status" value="1"/>
</dbReference>
<feature type="compositionally biased region" description="Acidic residues" evidence="1">
    <location>
        <begin position="338"/>
        <end position="348"/>
    </location>
</feature>
<accession>A0A0P9ETU2</accession>
<feature type="region of interest" description="Disordered" evidence="1">
    <location>
        <begin position="252"/>
        <end position="354"/>
    </location>
</feature>
<dbReference type="AlphaFoldDB" id="A0A0P9ETU2"/>
<reference evidence="2 3" key="1">
    <citation type="journal article" date="2015" name="Front. Microbiol.">
        <title>Genome sequence of the plant growth promoting endophytic yeast Rhodotorula graminis WP1.</title>
        <authorList>
            <person name="Firrincieli A."/>
            <person name="Otillar R."/>
            <person name="Salamov A."/>
            <person name="Schmutz J."/>
            <person name="Khan Z."/>
            <person name="Redman R.S."/>
            <person name="Fleck N.D."/>
            <person name="Lindquist E."/>
            <person name="Grigoriev I.V."/>
            <person name="Doty S.L."/>
        </authorList>
    </citation>
    <scope>NUCLEOTIDE SEQUENCE [LARGE SCALE GENOMIC DNA]</scope>
    <source>
        <strain evidence="2 3">WP1</strain>
    </source>
</reference>
<feature type="region of interest" description="Disordered" evidence="1">
    <location>
        <begin position="1"/>
        <end position="22"/>
    </location>
</feature>
<organism evidence="2 3">
    <name type="scientific">Rhodotorula graminis (strain WP1)</name>
    <dbReference type="NCBI Taxonomy" id="578459"/>
    <lineage>
        <taxon>Eukaryota</taxon>
        <taxon>Fungi</taxon>
        <taxon>Dikarya</taxon>
        <taxon>Basidiomycota</taxon>
        <taxon>Pucciniomycotina</taxon>
        <taxon>Microbotryomycetes</taxon>
        <taxon>Sporidiobolales</taxon>
        <taxon>Sporidiobolaceae</taxon>
        <taxon>Rhodotorula</taxon>
    </lineage>
</organism>
<sequence length="647" mass="71413">MKPTRQLLASPRALSRPRPTASCSCAGVTARASVGVAVRPPPLATPGARRTFFGIGEVLGVISNPSEVLRSLTESKKLLEEARQELRESQERSQIPPSHTFSPLPGFFDRPREIQAIERALGSVPTFTTLFGSSSVGKTALLRQVLSSDKYHVLNFDLRIAGFADLPSLYFSLSTQLESYFACIPKLLGEEWGWNEFEKEGWSFKHHRLEVQKRVENGGEVKTSDLAALLELFQSALLSYWAFEPMSAAQRKLKEQAEKEQSEGSSPSKDDKKERPSSLSGRTASSSSAGTKSKRDGTKFRTSLGAVPEPVPEKASGPDLIDSRSLGEVREGAAGEKEGEEGDKEDEPQPPPKRIPVFFLDEAHKLPALIQSPEGMKTLLDACLVLSKQDRLCHIMHATSDPFYLHWLRQMNVMQHCIILSVGDPSKDEARRFFEDNLLPHLREGLAPPVFDDLHKVFGTKLAHLSDYMAEYNNSDGQISPREGSHALQAHSLLNLQLIHSDAESASQGFKIYSPLRQASPHAAPSPFGDSDGADFKPIDLLRVMQRLQPGADDSLPYFPLCRKLGARAVDGMVRGRLLELRWSAAVTDETAPRADGRTMDRVVGPVVLPTTSVVRWAMGEVLKEYEAEGFTVEALEKVLERDKVEA</sequence>
<dbReference type="SUPFAM" id="SSF52540">
    <property type="entry name" value="P-loop containing nucleoside triphosphate hydrolases"/>
    <property type="match status" value="1"/>
</dbReference>
<dbReference type="EMBL" id="KQ474086">
    <property type="protein sequence ID" value="KPV72622.1"/>
    <property type="molecule type" value="Genomic_DNA"/>
</dbReference>